<keyword evidence="3" id="KW-1185">Reference proteome</keyword>
<sequence length="110" mass="12730">MVKNNEVHDESTVDSEKRRKRTMIHETSKHLLLKNRDPGYSFISASSEVHEFIEIDINSNIQEEMKCEASQQKLLKVSEWSAEIIKTDKFIKSIITNKPKSDVIEDIGKI</sequence>
<evidence type="ECO:0000313" key="2">
    <source>
        <dbReference type="EMBL" id="KYN16066.1"/>
    </source>
</evidence>
<name>A0A151J274_9HYME</name>
<evidence type="ECO:0000256" key="1">
    <source>
        <dbReference type="SAM" id="MobiDB-lite"/>
    </source>
</evidence>
<dbReference type="EMBL" id="KQ980427">
    <property type="protein sequence ID" value="KYN16066.1"/>
    <property type="molecule type" value="Genomic_DNA"/>
</dbReference>
<evidence type="ECO:0000313" key="3">
    <source>
        <dbReference type="Proteomes" id="UP000078492"/>
    </source>
</evidence>
<dbReference type="Proteomes" id="UP000078492">
    <property type="component" value="Unassembled WGS sequence"/>
</dbReference>
<accession>A0A151J274</accession>
<proteinExistence type="predicted"/>
<protein>
    <submittedName>
        <fullName evidence="2">Uncharacterized protein</fullName>
    </submittedName>
</protein>
<feature type="region of interest" description="Disordered" evidence="1">
    <location>
        <begin position="1"/>
        <end position="21"/>
    </location>
</feature>
<dbReference type="AlphaFoldDB" id="A0A151J274"/>
<organism evidence="2 3">
    <name type="scientific">Trachymyrmex cornetzi</name>
    <dbReference type="NCBI Taxonomy" id="471704"/>
    <lineage>
        <taxon>Eukaryota</taxon>
        <taxon>Metazoa</taxon>
        <taxon>Ecdysozoa</taxon>
        <taxon>Arthropoda</taxon>
        <taxon>Hexapoda</taxon>
        <taxon>Insecta</taxon>
        <taxon>Pterygota</taxon>
        <taxon>Neoptera</taxon>
        <taxon>Endopterygota</taxon>
        <taxon>Hymenoptera</taxon>
        <taxon>Apocrita</taxon>
        <taxon>Aculeata</taxon>
        <taxon>Formicoidea</taxon>
        <taxon>Formicidae</taxon>
        <taxon>Myrmicinae</taxon>
        <taxon>Trachymyrmex</taxon>
    </lineage>
</organism>
<reference evidence="2 3" key="1">
    <citation type="submission" date="2015-09" db="EMBL/GenBank/DDBJ databases">
        <title>Trachymyrmex cornetzi WGS genome.</title>
        <authorList>
            <person name="Nygaard S."/>
            <person name="Hu H."/>
            <person name="Boomsma J."/>
            <person name="Zhang G."/>
        </authorList>
    </citation>
    <scope>NUCLEOTIDE SEQUENCE [LARGE SCALE GENOMIC DNA]</scope>
    <source>
        <strain evidence="2">Tcor2-1</strain>
        <tissue evidence="2">Whole body</tissue>
    </source>
</reference>
<gene>
    <name evidence="2" type="ORF">ALC57_11675</name>
</gene>